<dbReference type="SUPFAM" id="SSF55961">
    <property type="entry name" value="Bet v1-like"/>
    <property type="match status" value="1"/>
</dbReference>
<dbReference type="RefSeq" id="WP_068619453.1">
    <property type="nucleotide sequence ID" value="NZ_CP016268.1"/>
</dbReference>
<accession>A0A193LL28</accession>
<reference evidence="2 3" key="1">
    <citation type="submission" date="2016-06" db="EMBL/GenBank/DDBJ databases">
        <title>Complete genome sequence of a deep-branching marine Gamma Proteobacterium Woeseia oceani type strain XK5.</title>
        <authorList>
            <person name="Mu D."/>
            <person name="Du Z."/>
        </authorList>
    </citation>
    <scope>NUCLEOTIDE SEQUENCE [LARGE SCALE GENOMIC DNA]</scope>
    <source>
        <strain evidence="2 3">XK5</strain>
    </source>
</reference>
<gene>
    <name evidence="2" type="ORF">BA177_14670</name>
</gene>
<evidence type="ECO:0000256" key="1">
    <source>
        <dbReference type="SAM" id="SignalP"/>
    </source>
</evidence>
<evidence type="ECO:0000313" key="2">
    <source>
        <dbReference type="EMBL" id="ANO53280.1"/>
    </source>
</evidence>
<dbReference type="Gene3D" id="3.30.530.20">
    <property type="match status" value="1"/>
</dbReference>
<name>A0A193LL28_9GAMM</name>
<proteinExistence type="predicted"/>
<evidence type="ECO:0000313" key="3">
    <source>
        <dbReference type="Proteomes" id="UP000092695"/>
    </source>
</evidence>
<feature type="signal peptide" evidence="1">
    <location>
        <begin position="1"/>
        <end position="24"/>
    </location>
</feature>
<dbReference type="EMBL" id="CP016268">
    <property type="protein sequence ID" value="ANO53280.1"/>
    <property type="molecule type" value="Genomic_DNA"/>
</dbReference>
<keyword evidence="1" id="KW-0732">Signal</keyword>
<protein>
    <recommendedName>
        <fullName evidence="4">ATPase</fullName>
    </recommendedName>
</protein>
<dbReference type="InterPro" id="IPR023393">
    <property type="entry name" value="START-like_dom_sf"/>
</dbReference>
<dbReference type="STRING" id="1548547.BA177_14670"/>
<dbReference type="AlphaFoldDB" id="A0A193LL28"/>
<dbReference type="Proteomes" id="UP000092695">
    <property type="component" value="Chromosome"/>
</dbReference>
<evidence type="ECO:0008006" key="4">
    <source>
        <dbReference type="Google" id="ProtNLM"/>
    </source>
</evidence>
<sequence length="181" mass="19377">MSTLRTRLLFLVFLFPLYSELATASVQDSAESGFTIEHSVTLPVTRAVAWAAVVGDIGRWWNGEHTVSGDAANLYISAVPMGCFCERLGENGGLVHLMVTFVNPGVILRLTGGLGPLGLMGVSGNMTLEFEDLGDDPGQSTITLRYAVGGYRAEGLDELAEPVDAVLGEQLERLVDYVEAL</sequence>
<feature type="chain" id="PRO_5008260388" description="ATPase" evidence="1">
    <location>
        <begin position="25"/>
        <end position="181"/>
    </location>
</feature>
<dbReference type="KEGG" id="woc:BA177_14670"/>
<keyword evidence="3" id="KW-1185">Reference proteome</keyword>
<organism evidence="2 3">
    <name type="scientific">Woeseia oceani</name>
    <dbReference type="NCBI Taxonomy" id="1548547"/>
    <lineage>
        <taxon>Bacteria</taxon>
        <taxon>Pseudomonadati</taxon>
        <taxon>Pseudomonadota</taxon>
        <taxon>Gammaproteobacteria</taxon>
        <taxon>Woeseiales</taxon>
        <taxon>Woeseiaceae</taxon>
        <taxon>Woeseia</taxon>
    </lineage>
</organism>